<dbReference type="VEuPathDB" id="TriTrypDB:BCY84_01127"/>
<dbReference type="AlphaFoldDB" id="A0A2V2VQW0"/>
<dbReference type="VEuPathDB" id="TriTrypDB:TcYC6_0098290"/>
<dbReference type="VEuPathDB" id="TriTrypDB:C3747_104g44"/>
<dbReference type="EMBL" id="PRFA01000018">
    <property type="protein sequence ID" value="PWU96703.1"/>
    <property type="molecule type" value="Genomic_DNA"/>
</dbReference>
<proteinExistence type="predicted"/>
<dbReference type="VEuPathDB" id="TriTrypDB:TcCLB.509065.100"/>
<name>A0A2V2VQW0_TRYCR</name>
<dbReference type="VEuPathDB" id="TriTrypDB:TcCL_NonESM02963"/>
<dbReference type="VEuPathDB" id="TriTrypDB:TcCLB.506943.90"/>
<accession>A0A2V2VQW0</accession>
<evidence type="ECO:0000313" key="2">
    <source>
        <dbReference type="Proteomes" id="UP000246121"/>
    </source>
</evidence>
<dbReference type="OrthoDB" id="244645at2759"/>
<dbReference type="VEuPathDB" id="TriTrypDB:TcG_01016"/>
<dbReference type="Proteomes" id="UP000246121">
    <property type="component" value="Unassembled WGS sequence"/>
</dbReference>
<sequence>MSEENGNVLEAFKKEHCALLALLAHAARQAVDTRTGESVFEDLCSAEPSLKDIYPEVNLLYTIHQVRRALRERQERSSESVTSLCDAVSAALRNLYGVLPDPLFLVVAEAEEILRKRHSSSRVLEPHILDLVESIQLVLLQETNSLQRRGASITLRLRDVPPFVL</sequence>
<reference evidence="1 2" key="1">
    <citation type="journal article" date="2018" name="Microb. Genom.">
        <title>Expanding an expanded genome: long-read sequencing of Trypanosoma cruzi.</title>
        <authorList>
            <person name="Berna L."/>
            <person name="Rodriguez M."/>
            <person name="Chiribao M.L."/>
            <person name="Parodi-Talice A."/>
            <person name="Pita S."/>
            <person name="Rijo G."/>
            <person name="Alvarez-Valin F."/>
            <person name="Robello C."/>
        </authorList>
    </citation>
    <scope>NUCLEOTIDE SEQUENCE [LARGE SCALE GENOMIC DNA]</scope>
    <source>
        <strain evidence="1 2">Dm28c</strain>
    </source>
</reference>
<protein>
    <submittedName>
        <fullName evidence="1">Uncharacterized protein</fullName>
    </submittedName>
</protein>
<comment type="caution">
    <text evidence="1">The sequence shown here is derived from an EMBL/GenBank/DDBJ whole genome shotgun (WGS) entry which is preliminary data.</text>
</comment>
<dbReference type="VEuPathDB" id="TriTrypDB:C4B63_18g228"/>
<dbReference type="VEuPathDB" id="TriTrypDB:TCDM_13759"/>
<gene>
    <name evidence="1" type="ORF">C4B63_18g228</name>
</gene>
<organism evidence="1 2">
    <name type="scientific">Trypanosoma cruzi</name>
    <dbReference type="NCBI Taxonomy" id="5693"/>
    <lineage>
        <taxon>Eukaryota</taxon>
        <taxon>Discoba</taxon>
        <taxon>Euglenozoa</taxon>
        <taxon>Kinetoplastea</taxon>
        <taxon>Metakinetoplastina</taxon>
        <taxon>Trypanosomatida</taxon>
        <taxon>Trypanosomatidae</taxon>
        <taxon>Trypanosoma</taxon>
        <taxon>Schizotrypanum</taxon>
    </lineage>
</organism>
<dbReference type="VEuPathDB" id="TriTrypDB:TcBrA4_0027940"/>
<evidence type="ECO:0000313" key="1">
    <source>
        <dbReference type="EMBL" id="PWU96703.1"/>
    </source>
</evidence>